<gene>
    <name evidence="3" type="ORF">GCU69_20470</name>
</gene>
<dbReference type="Pfam" id="PF13803">
    <property type="entry name" value="DUF4184"/>
    <property type="match status" value="1"/>
</dbReference>
<feature type="compositionally biased region" description="Basic and acidic residues" evidence="1">
    <location>
        <begin position="312"/>
        <end position="323"/>
    </location>
</feature>
<dbReference type="RefSeq" id="WP_098751394.1">
    <property type="nucleotide sequence ID" value="NZ_WHPN01000324.1"/>
</dbReference>
<feature type="compositionally biased region" description="Gly residues" evidence="1">
    <location>
        <begin position="291"/>
        <end position="300"/>
    </location>
</feature>
<keyword evidence="4" id="KW-1185">Reference proteome</keyword>
<feature type="transmembrane region" description="Helical" evidence="2">
    <location>
        <begin position="162"/>
        <end position="184"/>
    </location>
</feature>
<keyword evidence="2" id="KW-0472">Membrane</keyword>
<feature type="compositionally biased region" description="Low complexity" evidence="1">
    <location>
        <begin position="281"/>
        <end position="290"/>
    </location>
</feature>
<name>A0ABQ7FHH6_9ACTN</name>
<keyword evidence="2" id="KW-1133">Transmembrane helix</keyword>
<evidence type="ECO:0000256" key="2">
    <source>
        <dbReference type="SAM" id="Phobius"/>
    </source>
</evidence>
<evidence type="ECO:0000256" key="1">
    <source>
        <dbReference type="SAM" id="MobiDB-lite"/>
    </source>
</evidence>
<feature type="transmembrane region" description="Helical" evidence="2">
    <location>
        <begin position="205"/>
        <end position="224"/>
    </location>
</feature>
<protein>
    <submittedName>
        <fullName evidence="3">DUF4184 family protein</fullName>
    </submittedName>
</protein>
<feature type="compositionally biased region" description="Basic and acidic residues" evidence="1">
    <location>
        <begin position="271"/>
        <end position="280"/>
    </location>
</feature>
<feature type="region of interest" description="Disordered" evidence="1">
    <location>
        <begin position="271"/>
        <end position="323"/>
    </location>
</feature>
<comment type="caution">
    <text evidence="3">The sequence shown here is derived from an EMBL/GenBank/DDBJ whole genome shotgun (WGS) entry which is preliminary data.</text>
</comment>
<keyword evidence="2" id="KW-0812">Transmembrane</keyword>
<dbReference type="EMBL" id="WHPN01000324">
    <property type="protein sequence ID" value="KAF4407271.1"/>
    <property type="molecule type" value="Genomic_DNA"/>
</dbReference>
<evidence type="ECO:0000313" key="4">
    <source>
        <dbReference type="Proteomes" id="UP000621266"/>
    </source>
</evidence>
<feature type="transmembrane region" description="Helical" evidence="2">
    <location>
        <begin position="112"/>
        <end position="133"/>
    </location>
</feature>
<evidence type="ECO:0000313" key="3">
    <source>
        <dbReference type="EMBL" id="KAF4407271.1"/>
    </source>
</evidence>
<reference evidence="3 4" key="1">
    <citation type="submission" date="2019-10" db="EMBL/GenBank/DDBJ databases">
        <title>Streptomyces tenebrisbrunneis sp.nov., an endogenous actinomycete isolated from of Lycium ruthenicum.</title>
        <authorList>
            <person name="Ma L."/>
        </authorList>
    </citation>
    <scope>NUCLEOTIDE SEQUENCE [LARGE SCALE GENOMIC DNA]</scope>
    <source>
        <strain evidence="3 4">TRM 66187</strain>
    </source>
</reference>
<dbReference type="Proteomes" id="UP000621266">
    <property type="component" value="Unassembled WGS sequence"/>
</dbReference>
<feature type="transmembrane region" description="Helical" evidence="2">
    <location>
        <begin position="61"/>
        <end position="81"/>
    </location>
</feature>
<feature type="transmembrane region" description="Helical" evidence="2">
    <location>
        <begin position="244"/>
        <end position="262"/>
    </location>
</feature>
<dbReference type="InterPro" id="IPR025238">
    <property type="entry name" value="DUF4184"/>
</dbReference>
<organism evidence="3 4">
    <name type="scientific">Streptomyces lycii</name>
    <dbReference type="NCBI Taxonomy" id="2654337"/>
    <lineage>
        <taxon>Bacteria</taxon>
        <taxon>Bacillati</taxon>
        <taxon>Actinomycetota</taxon>
        <taxon>Actinomycetes</taxon>
        <taxon>Kitasatosporales</taxon>
        <taxon>Streptomycetaceae</taxon>
        <taxon>Streptomyces</taxon>
    </lineage>
</organism>
<proteinExistence type="predicted"/>
<feature type="compositionally biased region" description="Low complexity" evidence="1">
    <location>
        <begin position="301"/>
        <end position="311"/>
    </location>
</feature>
<sequence length="323" mass="33720">MPFTLSHAAAVLPAVRRDGRGRGSLVPSALVAGSFSPDATYYADSVLPGAMAFGSVTHSPYGVLTVDVLVTAALVGCWLLLRDPLIALVPGAERRSRCYELLRGGSLRGRPVAGLVLWFWVSAAIGATTHVLWDAFTHLDRWGTRLLPVLTEFVAGFPLYYYAQYGGSALALLLIAHFLFTAVRRMPGVSAVPRPVSWLTPRGRTAAWALLGMCAAAGAVHRCVRLHEATGWRVNFVNYTPPAMFGAGVGLATGLGLYALWLRLRAARSTGHDGAAHPDHAGSAGAAGATDGPGGSGGPGARPAGAPGATPTEEHRRDGRAAV</sequence>
<accession>A0ABQ7FHH6</accession>